<dbReference type="Gene3D" id="1.10.472.10">
    <property type="entry name" value="Cyclin-like"/>
    <property type="match status" value="2"/>
</dbReference>
<dbReference type="InterPro" id="IPR039361">
    <property type="entry name" value="Cyclin"/>
</dbReference>
<dbReference type="InterPro" id="IPR013763">
    <property type="entry name" value="Cyclin-like_dom"/>
</dbReference>
<evidence type="ECO:0000313" key="4">
    <source>
        <dbReference type="EMBL" id="EJK60979.1"/>
    </source>
</evidence>
<dbReference type="InterPro" id="IPR036915">
    <property type="entry name" value="Cyclin-like_sf"/>
</dbReference>
<evidence type="ECO:0000256" key="2">
    <source>
        <dbReference type="SAM" id="MobiDB-lite"/>
    </source>
</evidence>
<keyword evidence="1" id="KW-0195">Cyclin</keyword>
<keyword evidence="5" id="KW-1185">Reference proteome</keyword>
<sequence length="437" mass="48184">DIAGYCQGCNHDSLMAGQSEQIQMCRTIECPCVNDCLAGPAKQPPLAGTTVAWDELAIVSSGVTGRRHRDGDDRSSDSTHCTSTLHTIIAVVMLLSAASTPPNCTFTAAVLEVMLEKEQYSPYRRCPPNPNVPLAEYIQDRPLLINWCCSVAGQCNFRSPSELVQTAMALADKYMSDRHLQIYTKAHYQLIVVTCLNIAMKTDSPAKAPSHKELSEICRGAYTPEEIESEEMCILRVLEWYVNPPTASQAANHILETIVDSSGVGHEWDLLVDRVHQLIGASVLDMGLSMLRPSTVAMAALIVSAKTFSQDFRRRIFRAAFSVMNMPNFGSACDVDSTQTKLYYILDKNYAASPPDQSTDRRQVHGRHEIEDLIEANRLSRRERLGGGSKANASKDNGDMEVSEEELRSLMPSSSCSSSTCTTLETIYETEPLQLFA</sequence>
<gene>
    <name evidence="4" type="ORF">THAOC_18596</name>
</gene>
<dbReference type="OrthoDB" id="56529at2759"/>
<feature type="domain" description="Cyclin-like" evidence="3">
    <location>
        <begin position="146"/>
        <end position="236"/>
    </location>
</feature>
<organism evidence="4 5">
    <name type="scientific">Thalassiosira oceanica</name>
    <name type="common">Marine diatom</name>
    <dbReference type="NCBI Taxonomy" id="159749"/>
    <lineage>
        <taxon>Eukaryota</taxon>
        <taxon>Sar</taxon>
        <taxon>Stramenopiles</taxon>
        <taxon>Ochrophyta</taxon>
        <taxon>Bacillariophyta</taxon>
        <taxon>Coscinodiscophyceae</taxon>
        <taxon>Thalassiosirophycidae</taxon>
        <taxon>Thalassiosirales</taxon>
        <taxon>Thalassiosiraceae</taxon>
        <taxon>Thalassiosira</taxon>
    </lineage>
</organism>
<dbReference type="SUPFAM" id="SSF47954">
    <property type="entry name" value="Cyclin-like"/>
    <property type="match status" value="1"/>
</dbReference>
<feature type="non-terminal residue" evidence="4">
    <location>
        <position position="1"/>
    </location>
</feature>
<comment type="similarity">
    <text evidence="1">Belongs to the cyclin family.</text>
</comment>
<dbReference type="Pfam" id="PF00134">
    <property type="entry name" value="Cyclin_N"/>
    <property type="match status" value="1"/>
</dbReference>
<dbReference type="InterPro" id="IPR006671">
    <property type="entry name" value="Cyclin_N"/>
</dbReference>
<dbReference type="AlphaFoldDB" id="K0S7S4"/>
<protein>
    <recommendedName>
        <fullName evidence="3">Cyclin-like domain-containing protein</fullName>
    </recommendedName>
</protein>
<dbReference type="EMBL" id="AGNL01020526">
    <property type="protein sequence ID" value="EJK60979.1"/>
    <property type="molecule type" value="Genomic_DNA"/>
</dbReference>
<evidence type="ECO:0000256" key="1">
    <source>
        <dbReference type="RuleBase" id="RU000383"/>
    </source>
</evidence>
<accession>K0S7S4</accession>
<feature type="region of interest" description="Disordered" evidence="2">
    <location>
        <begin position="384"/>
        <end position="415"/>
    </location>
</feature>
<name>K0S7S4_THAOC</name>
<proteinExistence type="inferred from homology"/>
<dbReference type="SMART" id="SM00385">
    <property type="entry name" value="CYCLIN"/>
    <property type="match status" value="1"/>
</dbReference>
<evidence type="ECO:0000259" key="3">
    <source>
        <dbReference type="SMART" id="SM00385"/>
    </source>
</evidence>
<reference evidence="4 5" key="1">
    <citation type="journal article" date="2012" name="Genome Biol.">
        <title>Genome and low-iron response of an oceanic diatom adapted to chronic iron limitation.</title>
        <authorList>
            <person name="Lommer M."/>
            <person name="Specht M."/>
            <person name="Roy A.S."/>
            <person name="Kraemer L."/>
            <person name="Andreson R."/>
            <person name="Gutowska M.A."/>
            <person name="Wolf J."/>
            <person name="Bergner S.V."/>
            <person name="Schilhabel M.B."/>
            <person name="Klostermeier U.C."/>
            <person name="Beiko R.G."/>
            <person name="Rosenstiel P."/>
            <person name="Hippler M."/>
            <person name="Laroche J."/>
        </authorList>
    </citation>
    <scope>NUCLEOTIDE SEQUENCE [LARGE SCALE GENOMIC DNA]</scope>
    <source>
        <strain evidence="4 5">CCMP1005</strain>
    </source>
</reference>
<dbReference type="Proteomes" id="UP000266841">
    <property type="component" value="Unassembled WGS sequence"/>
</dbReference>
<comment type="caution">
    <text evidence="4">The sequence shown here is derived from an EMBL/GenBank/DDBJ whole genome shotgun (WGS) entry which is preliminary data.</text>
</comment>
<evidence type="ECO:0000313" key="5">
    <source>
        <dbReference type="Proteomes" id="UP000266841"/>
    </source>
</evidence>
<dbReference type="PANTHER" id="PTHR10177">
    <property type="entry name" value="CYCLINS"/>
    <property type="match status" value="1"/>
</dbReference>